<dbReference type="InterPro" id="IPR011006">
    <property type="entry name" value="CheY-like_superfamily"/>
</dbReference>
<dbReference type="PANTHER" id="PTHR44591">
    <property type="entry name" value="STRESS RESPONSE REGULATOR PROTEIN 1"/>
    <property type="match status" value="1"/>
</dbReference>
<reference evidence="4 5" key="1">
    <citation type="journal article" date="2019" name="PLoS Negl. Trop. Dis.">
        <title>Revisiting the worldwide diversity of Leptospira species in the environment.</title>
        <authorList>
            <person name="Vincent A.T."/>
            <person name="Schiettekatte O."/>
            <person name="Bourhy P."/>
            <person name="Veyrier F.J."/>
            <person name="Picardeau M."/>
        </authorList>
    </citation>
    <scope>NUCLEOTIDE SEQUENCE [LARGE SCALE GENOMIC DNA]</scope>
    <source>
        <strain evidence="4 5">201702445</strain>
    </source>
</reference>
<organism evidence="4 5">
    <name type="scientific">Leptospira yasudae</name>
    <dbReference type="NCBI Taxonomy" id="2202201"/>
    <lineage>
        <taxon>Bacteria</taxon>
        <taxon>Pseudomonadati</taxon>
        <taxon>Spirochaetota</taxon>
        <taxon>Spirochaetia</taxon>
        <taxon>Leptospirales</taxon>
        <taxon>Leptospiraceae</taxon>
        <taxon>Leptospira</taxon>
    </lineage>
</organism>
<dbReference type="PROSITE" id="PS50110">
    <property type="entry name" value="RESPONSE_REGULATORY"/>
    <property type="match status" value="1"/>
</dbReference>
<protein>
    <submittedName>
        <fullName evidence="4">Response regulator</fullName>
    </submittedName>
</protein>
<dbReference type="RefSeq" id="WP_135574323.1">
    <property type="nucleotide sequence ID" value="NZ_RQGK01000066.1"/>
</dbReference>
<dbReference type="GO" id="GO:0000160">
    <property type="term" value="P:phosphorelay signal transduction system"/>
    <property type="evidence" value="ECO:0007669"/>
    <property type="project" value="InterPro"/>
</dbReference>
<evidence type="ECO:0000313" key="4">
    <source>
        <dbReference type="EMBL" id="TGL78215.1"/>
    </source>
</evidence>
<dbReference type="SUPFAM" id="SSF52172">
    <property type="entry name" value="CheY-like"/>
    <property type="match status" value="1"/>
</dbReference>
<dbReference type="Pfam" id="PF00072">
    <property type="entry name" value="Response_reg"/>
    <property type="match status" value="1"/>
</dbReference>
<dbReference type="EMBL" id="RQGM01000083">
    <property type="protein sequence ID" value="TGL78215.1"/>
    <property type="molecule type" value="Genomic_DNA"/>
</dbReference>
<dbReference type="Proteomes" id="UP000297613">
    <property type="component" value="Unassembled WGS sequence"/>
</dbReference>
<keyword evidence="1 2" id="KW-0597">Phosphoprotein</keyword>
<dbReference type="AlphaFoldDB" id="A0A6N4QQK8"/>
<evidence type="ECO:0000313" key="5">
    <source>
        <dbReference type="Proteomes" id="UP000297613"/>
    </source>
</evidence>
<gene>
    <name evidence="4" type="ORF">EHQ83_19810</name>
</gene>
<dbReference type="SMART" id="SM00448">
    <property type="entry name" value="REC"/>
    <property type="match status" value="1"/>
</dbReference>
<dbReference type="InterPro" id="IPR001789">
    <property type="entry name" value="Sig_transdc_resp-reg_receiver"/>
</dbReference>
<dbReference type="PANTHER" id="PTHR44591:SF19">
    <property type="entry name" value="TWO-COMPONENT RESPONSE REGULATOR-RELATED"/>
    <property type="match status" value="1"/>
</dbReference>
<evidence type="ECO:0000256" key="1">
    <source>
        <dbReference type="ARBA" id="ARBA00022553"/>
    </source>
</evidence>
<name>A0A6N4QQK8_9LEPT</name>
<dbReference type="Gene3D" id="3.40.50.2300">
    <property type="match status" value="1"/>
</dbReference>
<sequence length="135" mass="15218">MTSEKEPNVILCVDDEPIILLSLVQELKNKLGHEFIFETAQDSDEGLEVIDDLTSRGTKVVLILSDWLMPGVNGDDFLIQVHRKYPHIRSILVIGHLEEGVSERVKEEAGTFTIISKPWNSDELVKAVLFCCNQN</sequence>
<feature type="domain" description="Response regulatory" evidence="3">
    <location>
        <begin position="9"/>
        <end position="132"/>
    </location>
</feature>
<evidence type="ECO:0000259" key="3">
    <source>
        <dbReference type="PROSITE" id="PS50110"/>
    </source>
</evidence>
<feature type="modified residue" description="4-aspartylphosphate" evidence="2">
    <location>
        <position position="66"/>
    </location>
</feature>
<comment type="caution">
    <text evidence="4">The sequence shown here is derived from an EMBL/GenBank/DDBJ whole genome shotgun (WGS) entry which is preliminary data.</text>
</comment>
<proteinExistence type="predicted"/>
<dbReference type="InterPro" id="IPR050595">
    <property type="entry name" value="Bact_response_regulator"/>
</dbReference>
<evidence type="ECO:0000256" key="2">
    <source>
        <dbReference type="PROSITE-ProRule" id="PRU00169"/>
    </source>
</evidence>
<accession>A0A6N4QQK8</accession>